<evidence type="ECO:0000256" key="10">
    <source>
        <dbReference type="RuleBase" id="RU003357"/>
    </source>
</evidence>
<evidence type="ECO:0000256" key="2">
    <source>
        <dbReference type="ARBA" id="ARBA00022448"/>
    </source>
</evidence>
<organism evidence="14 15">
    <name type="scientific">Chitinophaga filiformis</name>
    <name type="common">Myxococcus filiformis</name>
    <name type="synonym">Flexibacter filiformis</name>
    <dbReference type="NCBI Taxonomy" id="104663"/>
    <lineage>
        <taxon>Bacteria</taxon>
        <taxon>Pseudomonadati</taxon>
        <taxon>Bacteroidota</taxon>
        <taxon>Chitinophagia</taxon>
        <taxon>Chitinophagales</taxon>
        <taxon>Chitinophagaceae</taxon>
        <taxon>Chitinophaga</taxon>
    </lineage>
</organism>
<proteinExistence type="inferred from homology"/>
<dbReference type="Proteomes" id="UP000830198">
    <property type="component" value="Chromosome"/>
</dbReference>
<evidence type="ECO:0000313" key="14">
    <source>
        <dbReference type="EMBL" id="UPK67359.1"/>
    </source>
</evidence>
<dbReference type="SUPFAM" id="SSF56935">
    <property type="entry name" value="Porins"/>
    <property type="match status" value="1"/>
</dbReference>
<evidence type="ECO:0000256" key="8">
    <source>
        <dbReference type="ARBA" id="ARBA00023170"/>
    </source>
</evidence>
<dbReference type="PANTHER" id="PTHR30069">
    <property type="entry name" value="TONB-DEPENDENT OUTER MEMBRANE RECEPTOR"/>
    <property type="match status" value="1"/>
</dbReference>
<dbReference type="RefSeq" id="WP_247809686.1">
    <property type="nucleotide sequence ID" value="NZ_CP095855.1"/>
</dbReference>
<sequence>MRHFIAVLLLLTWSSAFAQETDRRLSISIPAASLEATLKLLEQQSGISISYELTRVKGIQVKAHVYKDTPLGTILRDILKGTPLDYKQKGSNILIISRLPAANTLSGVVEDAVSGEKLIGVSIVAAQQQAGTTTNNYGFYSITLPGDSLHLQVSYIGYRRLDTVIGMTGDQRVNFRLQAGSRQLEEVTINGSRAARIQESSQMSRISLPASQIRSMPRLLGEPDLLKALQLMPGVKQGTEGSSALLVRGGTPDQNLILLDGAPLYHPMHLLGIFSTFNTSVLKDVTLYKGAFPARYGGRLSSVVDISTKDGDLYKHHGEFSVGLLSTQLTLEGPLQKGKTSYVISGRRSYPDLIATPIVKRSDADLNKFSLFFYDLNAKVHHQFSAKDKLYLSFYMGKDRLRTRSKSTTDEDPAVDNYDLSDLALQWGNITGTLRWSHIVSPKLFTNTMLIGSSYRFNTGIYTENKYDADVSTNTLKLNSGIRDYGVKTDIDYRPVPAHAVKMGAAYMYRVFTPGIVRMKQTDGEAVTLDSLNNNRRIGAAEMDLYAEDDWEIAPRLKLNAGLHWSAFSVQDHFYHSLQPRVSMRFLLPGDWGLKASYTHMTQYIHLLANNSISLPTDLWVPATKKIAPQQARQFALGVARNLFRNKFEFSAEAYYKKMYKVAEYKDGAEYLTTSKGDTWQEQISSGTGRSYGLELLLQKKTGRLTGWMGYTWAISDRNVPGVNYGRTFYYKYDRRHDFHLVTIYRLRKNIELSGTWTYQSASPFTIPVARYEGVEGPINPDGTHYWPPNVDYINNRNNVRIAAYHRLDLGVSFIKEKRNGNIRTWNISILNVYNRMNPFFYYVNGYSDTKAKVRLNGIILLPLVPSFSYSLKF</sequence>
<keyword evidence="4" id="KW-0812">Transmembrane</keyword>
<feature type="chain" id="PRO_5045306605" evidence="11">
    <location>
        <begin position="19"/>
        <end position="874"/>
    </location>
</feature>
<accession>A0ABY4HW10</accession>
<dbReference type="Pfam" id="PF00593">
    <property type="entry name" value="TonB_dep_Rec_b-barrel"/>
    <property type="match status" value="1"/>
</dbReference>
<name>A0ABY4HW10_CHIFI</name>
<evidence type="ECO:0000313" key="15">
    <source>
        <dbReference type="Proteomes" id="UP000830198"/>
    </source>
</evidence>
<dbReference type="InterPro" id="IPR039426">
    <property type="entry name" value="TonB-dep_rcpt-like"/>
</dbReference>
<protein>
    <submittedName>
        <fullName evidence="14">TonB-dependent receptor</fullName>
    </submittedName>
</protein>
<keyword evidence="8 14" id="KW-0675">Receptor</keyword>
<dbReference type="InterPro" id="IPR037066">
    <property type="entry name" value="Plug_dom_sf"/>
</dbReference>
<dbReference type="Gene3D" id="2.40.170.20">
    <property type="entry name" value="TonB-dependent receptor, beta-barrel domain"/>
    <property type="match status" value="1"/>
</dbReference>
<dbReference type="InterPro" id="IPR036942">
    <property type="entry name" value="Beta-barrel_TonB_sf"/>
</dbReference>
<comment type="similarity">
    <text evidence="10">Belongs to the TonB-dependent receptor family.</text>
</comment>
<evidence type="ECO:0000259" key="13">
    <source>
        <dbReference type="Pfam" id="PF07715"/>
    </source>
</evidence>
<keyword evidence="3" id="KW-1134">Transmembrane beta strand</keyword>
<dbReference type="Pfam" id="PF07715">
    <property type="entry name" value="Plug"/>
    <property type="match status" value="1"/>
</dbReference>
<keyword evidence="9" id="KW-0998">Cell outer membrane</keyword>
<evidence type="ECO:0000259" key="12">
    <source>
        <dbReference type="Pfam" id="PF00593"/>
    </source>
</evidence>
<evidence type="ECO:0000256" key="1">
    <source>
        <dbReference type="ARBA" id="ARBA00004571"/>
    </source>
</evidence>
<keyword evidence="15" id="KW-1185">Reference proteome</keyword>
<feature type="signal peptide" evidence="11">
    <location>
        <begin position="1"/>
        <end position="18"/>
    </location>
</feature>
<gene>
    <name evidence="14" type="ORF">MYF79_20675</name>
</gene>
<dbReference type="Pfam" id="PF13715">
    <property type="entry name" value="CarbopepD_reg_2"/>
    <property type="match status" value="1"/>
</dbReference>
<keyword evidence="2" id="KW-0813">Transport</keyword>
<dbReference type="Gene3D" id="3.55.50.30">
    <property type="match status" value="1"/>
</dbReference>
<keyword evidence="5 11" id="KW-0732">Signal</keyword>
<dbReference type="Gene3D" id="2.60.40.1120">
    <property type="entry name" value="Carboxypeptidase-like, regulatory domain"/>
    <property type="match status" value="1"/>
</dbReference>
<dbReference type="InterPro" id="IPR000531">
    <property type="entry name" value="Beta-barrel_TonB"/>
</dbReference>
<dbReference type="EMBL" id="CP095855">
    <property type="protein sequence ID" value="UPK67359.1"/>
    <property type="molecule type" value="Genomic_DNA"/>
</dbReference>
<evidence type="ECO:0000256" key="6">
    <source>
        <dbReference type="ARBA" id="ARBA00023077"/>
    </source>
</evidence>
<comment type="subcellular location">
    <subcellularLocation>
        <location evidence="1">Cell outer membrane</location>
        <topology evidence="1">Multi-pass membrane protein</topology>
    </subcellularLocation>
</comment>
<evidence type="ECO:0000256" key="11">
    <source>
        <dbReference type="SAM" id="SignalP"/>
    </source>
</evidence>
<keyword evidence="6 10" id="KW-0798">TonB box</keyword>
<dbReference type="Gene3D" id="2.170.130.10">
    <property type="entry name" value="TonB-dependent receptor, plug domain"/>
    <property type="match status" value="1"/>
</dbReference>
<evidence type="ECO:0000256" key="4">
    <source>
        <dbReference type="ARBA" id="ARBA00022692"/>
    </source>
</evidence>
<reference evidence="14 15" key="1">
    <citation type="submission" date="2022-04" db="EMBL/GenBank/DDBJ databases">
        <title>The arsenic-methylating capacity of Chitinophaga filiformis YT5 during chitin decomposition.</title>
        <authorList>
            <person name="Chen G."/>
            <person name="Liang Y."/>
        </authorList>
    </citation>
    <scope>NUCLEOTIDE SEQUENCE [LARGE SCALE GENOMIC DNA]</scope>
    <source>
        <strain evidence="14 15">YT5</strain>
    </source>
</reference>
<dbReference type="SUPFAM" id="SSF49464">
    <property type="entry name" value="Carboxypeptidase regulatory domain-like"/>
    <property type="match status" value="1"/>
</dbReference>
<dbReference type="InterPro" id="IPR012910">
    <property type="entry name" value="Plug_dom"/>
</dbReference>
<dbReference type="PANTHER" id="PTHR30069:SF29">
    <property type="entry name" value="HEMOGLOBIN AND HEMOGLOBIN-HAPTOGLOBIN-BINDING PROTEIN 1-RELATED"/>
    <property type="match status" value="1"/>
</dbReference>
<evidence type="ECO:0000256" key="3">
    <source>
        <dbReference type="ARBA" id="ARBA00022452"/>
    </source>
</evidence>
<evidence type="ECO:0000256" key="7">
    <source>
        <dbReference type="ARBA" id="ARBA00023136"/>
    </source>
</evidence>
<evidence type="ECO:0000256" key="9">
    <source>
        <dbReference type="ARBA" id="ARBA00023237"/>
    </source>
</evidence>
<feature type="domain" description="TonB-dependent receptor plug" evidence="13">
    <location>
        <begin position="221"/>
        <end position="299"/>
    </location>
</feature>
<dbReference type="InterPro" id="IPR008969">
    <property type="entry name" value="CarboxyPept-like_regulatory"/>
</dbReference>
<keyword evidence="7 10" id="KW-0472">Membrane</keyword>
<evidence type="ECO:0000256" key="5">
    <source>
        <dbReference type="ARBA" id="ARBA00022729"/>
    </source>
</evidence>
<feature type="domain" description="TonB-dependent receptor-like beta-barrel" evidence="12">
    <location>
        <begin position="393"/>
        <end position="835"/>
    </location>
</feature>